<dbReference type="EMBL" id="KZ819197">
    <property type="protein sequence ID" value="PWY98686.1"/>
    <property type="molecule type" value="Genomic_DNA"/>
</dbReference>
<dbReference type="PANTHER" id="PTHR10826">
    <property type="entry name" value="COMPLEMENT COMPONENT 1"/>
    <property type="match status" value="1"/>
</dbReference>
<dbReference type="Pfam" id="PF02330">
    <property type="entry name" value="MAM33"/>
    <property type="match status" value="1"/>
</dbReference>
<dbReference type="InterPro" id="IPR003428">
    <property type="entry name" value="MAM33"/>
</dbReference>
<feature type="compositionally biased region" description="Low complexity" evidence="1">
    <location>
        <begin position="149"/>
        <end position="160"/>
    </location>
</feature>
<dbReference type="Proteomes" id="UP000246740">
    <property type="component" value="Unassembled WGS sequence"/>
</dbReference>
<keyword evidence="3" id="KW-1185">Reference proteome</keyword>
<organism evidence="2 3">
    <name type="scientific">Testicularia cyperi</name>
    <dbReference type="NCBI Taxonomy" id="1882483"/>
    <lineage>
        <taxon>Eukaryota</taxon>
        <taxon>Fungi</taxon>
        <taxon>Dikarya</taxon>
        <taxon>Basidiomycota</taxon>
        <taxon>Ustilaginomycotina</taxon>
        <taxon>Ustilaginomycetes</taxon>
        <taxon>Ustilaginales</taxon>
        <taxon>Anthracoideaceae</taxon>
        <taxon>Testicularia</taxon>
    </lineage>
</organism>
<evidence type="ECO:0000256" key="1">
    <source>
        <dbReference type="SAM" id="MobiDB-lite"/>
    </source>
</evidence>
<dbReference type="SUPFAM" id="SSF54529">
    <property type="entry name" value="Mitochondrial glycoprotein MAM33-like"/>
    <property type="match status" value="1"/>
</dbReference>
<dbReference type="InParanoid" id="A0A317XK29"/>
<dbReference type="GO" id="GO:0005759">
    <property type="term" value="C:mitochondrial matrix"/>
    <property type="evidence" value="ECO:0007669"/>
    <property type="project" value="InterPro"/>
</dbReference>
<evidence type="ECO:0000313" key="3">
    <source>
        <dbReference type="Proteomes" id="UP000246740"/>
    </source>
</evidence>
<evidence type="ECO:0000313" key="2">
    <source>
        <dbReference type="EMBL" id="PWY98686.1"/>
    </source>
</evidence>
<dbReference type="AlphaFoldDB" id="A0A317XK29"/>
<dbReference type="Gene3D" id="3.10.280.10">
    <property type="entry name" value="Mitochondrial glycoprotein"/>
    <property type="match status" value="1"/>
</dbReference>
<proteinExistence type="predicted"/>
<dbReference type="InterPro" id="IPR036561">
    <property type="entry name" value="MAM33_sf"/>
</dbReference>
<gene>
    <name evidence="2" type="ORF">BCV70DRAFT_201486</name>
</gene>
<dbReference type="OrthoDB" id="278212at2759"/>
<sequence length="283" mass="31044">MMMLVSQASRTLVRGALRGGPRALGRVRVAGGPRVLPASVAVAPVRRAFSYTPLARGQGETDPDLSEKLATELGFERDNSNLFGLDGRPTQEPQFLQEFKAQGIWKLVDDPAADEVVLEREFGNEHVKVVFSIGDIESQLSEPEEGELDGSSNDTANSSADNDEQTPEVPIRICVQITKPNTGALTIDATVQDGNVTIDSISHYTDANLATAMSAQADFERRGVYLGPHFETLDESLQTSFEAYLAERGIDSNLALFIPTFAEYKEQREYCSWLQNVRNFVDA</sequence>
<dbReference type="STRING" id="1882483.A0A317XK29"/>
<protein>
    <submittedName>
        <fullName evidence="2">Mitochondrial glyco protein</fullName>
    </submittedName>
</protein>
<feature type="region of interest" description="Disordered" evidence="1">
    <location>
        <begin position="138"/>
        <end position="168"/>
    </location>
</feature>
<accession>A0A317XK29</accession>
<dbReference type="FunCoup" id="A0A317XK29">
    <property type="interactions" value="103"/>
</dbReference>
<reference evidence="2 3" key="1">
    <citation type="journal article" date="2018" name="Mol. Biol. Evol.">
        <title>Broad Genomic Sampling Reveals a Smut Pathogenic Ancestry of the Fungal Clade Ustilaginomycotina.</title>
        <authorList>
            <person name="Kijpornyongpan T."/>
            <person name="Mondo S.J."/>
            <person name="Barry K."/>
            <person name="Sandor L."/>
            <person name="Lee J."/>
            <person name="Lipzen A."/>
            <person name="Pangilinan J."/>
            <person name="LaButti K."/>
            <person name="Hainaut M."/>
            <person name="Henrissat B."/>
            <person name="Grigoriev I.V."/>
            <person name="Spatafora J.W."/>
            <person name="Aime M.C."/>
        </authorList>
    </citation>
    <scope>NUCLEOTIDE SEQUENCE [LARGE SCALE GENOMIC DNA]</scope>
    <source>
        <strain evidence="2 3">MCA 3645</strain>
    </source>
</reference>
<dbReference type="PANTHER" id="PTHR10826:SF1">
    <property type="entry name" value="COMPLEMENT COMPONENT 1 Q SUBCOMPONENT-BINDING PROTEIN, MITOCHONDRIAL"/>
    <property type="match status" value="1"/>
</dbReference>
<name>A0A317XK29_9BASI</name>
<dbReference type="GO" id="GO:0042256">
    <property type="term" value="P:cytosolic ribosome assembly"/>
    <property type="evidence" value="ECO:0007669"/>
    <property type="project" value="TreeGrafter"/>
</dbReference>